<dbReference type="Proteomes" id="UP000475117">
    <property type="component" value="Chromosome"/>
</dbReference>
<dbReference type="AlphaFoldDB" id="A0A6B3LBZ4"/>
<keyword evidence="3" id="KW-1133">Transmembrane helix</keyword>
<keyword evidence="4" id="KW-0472">Membrane</keyword>
<evidence type="ECO:0000256" key="4">
    <source>
        <dbReference type="ARBA" id="ARBA00023136"/>
    </source>
</evidence>
<dbReference type="RefSeq" id="WP_164363605.1">
    <property type="nucleotide sequence ID" value="NZ_CP066776.1"/>
</dbReference>
<evidence type="ECO:0000313" key="7">
    <source>
        <dbReference type="Proteomes" id="UP000475117"/>
    </source>
</evidence>
<sequence length="645" mass="70884">MAQTAEGMNVNDGDGRLVGWLERVIALWIAAQIAGVTFFFGGALNTGKGMVFSTWMLAGLAVWFSLWWVCLPEGRRVIRPVGFLFVPWLAFLAVSNWVITPAPWVGRLELFAFCHAAVLFFVVVHAVRSARARWILVGGVLGLGLAALGVAVYQGYVDTGWHPAGGRVWEQYAGRSVGFFGNPNSLAALMLLLIPAPLYLALDTRRGLTVRVLGGAQVLAFFWCHVLTVSRGGVLAILPMLVLGGFLFCSGWKRRVGVAALLLVVYGLVFFGQSTMNERVGGRFAGMMEAKGESSRQLLYPAAWKLFLNEPIAGNGVGSFPVLWDELVPVNNAREAKYAHSDYLQTLADEGVIGFVLLYGPLFGLLVFGLIRVMRERDDFSGARMWLAIAVVGLCGFAAHNAVDFLMKIPSLLFLQFVMLAWIASVFFKREVVLDDASGARVMMVVCAALVASWGLAVVRPVFEVERMTYGADNRIYHLKSELSAGEPLDGELLQEASDEYAAALLLDERYVPAWAGWGKAKLLFRHLHPKATPRVVDDAVADFDTAMELGRPTWRQWADRGDALAVMPSRYGEAVASYQKALGLAPEHSILWIRYANLLIRNPAAYPQAMAALQRALEIDPGNEQVIATMEQWRQIAEGTVQRQ</sequence>
<organism evidence="6 7">
    <name type="scientific">Sulfuriroseicoccus oceanibius</name>
    <dbReference type="NCBI Taxonomy" id="2707525"/>
    <lineage>
        <taxon>Bacteria</taxon>
        <taxon>Pseudomonadati</taxon>
        <taxon>Verrucomicrobiota</taxon>
        <taxon>Verrucomicrobiia</taxon>
        <taxon>Verrucomicrobiales</taxon>
        <taxon>Verrucomicrobiaceae</taxon>
        <taxon>Sulfuriroseicoccus</taxon>
    </lineage>
</organism>
<protein>
    <submittedName>
        <fullName evidence="6">O-antigen ligase family protein</fullName>
    </submittedName>
</protein>
<dbReference type="KEGG" id="soa:G3M56_011365"/>
<comment type="subcellular location">
    <subcellularLocation>
        <location evidence="1">Membrane</location>
        <topology evidence="1">Multi-pass membrane protein</topology>
    </subcellularLocation>
</comment>
<keyword evidence="2" id="KW-0812">Transmembrane</keyword>
<gene>
    <name evidence="6" type="ORF">G3M56_011365</name>
</gene>
<dbReference type="PANTHER" id="PTHR37422:SF13">
    <property type="entry name" value="LIPOPOLYSACCHARIDE BIOSYNTHESIS PROTEIN PA4999-RELATED"/>
    <property type="match status" value="1"/>
</dbReference>
<dbReference type="Pfam" id="PF14559">
    <property type="entry name" value="TPR_19"/>
    <property type="match status" value="1"/>
</dbReference>
<reference evidence="6 7" key="1">
    <citation type="submission" date="2020-12" db="EMBL/GenBank/DDBJ databases">
        <title>Sulforoseuscoccus oceanibium gen. nov., sp. nov., a representative of the phylum Verrucomicrobia with special cytoplasmic membrane, and proposal of Sulforoseuscoccusaceae fam. nov.</title>
        <authorList>
            <person name="Xi F."/>
        </authorList>
    </citation>
    <scope>NUCLEOTIDE SEQUENCE [LARGE SCALE GENOMIC DNA]</scope>
    <source>
        <strain evidence="6 7">T37</strain>
    </source>
</reference>
<dbReference type="SUPFAM" id="SSF48452">
    <property type="entry name" value="TPR-like"/>
    <property type="match status" value="1"/>
</dbReference>
<keyword evidence="7" id="KW-1185">Reference proteome</keyword>
<dbReference type="PANTHER" id="PTHR37422">
    <property type="entry name" value="TEICHURONIC ACID BIOSYNTHESIS PROTEIN TUAE"/>
    <property type="match status" value="1"/>
</dbReference>
<dbReference type="GO" id="GO:0016020">
    <property type="term" value="C:membrane"/>
    <property type="evidence" value="ECO:0007669"/>
    <property type="project" value="UniProtKB-SubCell"/>
</dbReference>
<dbReference type="EMBL" id="CP066776">
    <property type="protein sequence ID" value="QQL44473.1"/>
    <property type="molecule type" value="Genomic_DNA"/>
</dbReference>
<evidence type="ECO:0000256" key="2">
    <source>
        <dbReference type="ARBA" id="ARBA00022692"/>
    </source>
</evidence>
<evidence type="ECO:0000256" key="3">
    <source>
        <dbReference type="ARBA" id="ARBA00022989"/>
    </source>
</evidence>
<dbReference type="InterPro" id="IPR011990">
    <property type="entry name" value="TPR-like_helical_dom_sf"/>
</dbReference>
<feature type="domain" description="O-antigen ligase-related" evidence="5">
    <location>
        <begin position="219"/>
        <end position="358"/>
    </location>
</feature>
<dbReference type="Gene3D" id="1.25.40.10">
    <property type="entry name" value="Tetratricopeptide repeat domain"/>
    <property type="match status" value="1"/>
</dbReference>
<keyword evidence="6" id="KW-0436">Ligase</keyword>
<proteinExistence type="predicted"/>
<dbReference type="InterPro" id="IPR007016">
    <property type="entry name" value="O-antigen_ligase-rel_domated"/>
</dbReference>
<accession>A0A6B3LBZ4</accession>
<evidence type="ECO:0000259" key="5">
    <source>
        <dbReference type="Pfam" id="PF04932"/>
    </source>
</evidence>
<name>A0A6B3LBZ4_9BACT</name>
<dbReference type="Pfam" id="PF04932">
    <property type="entry name" value="Wzy_C"/>
    <property type="match status" value="1"/>
</dbReference>
<evidence type="ECO:0000256" key="1">
    <source>
        <dbReference type="ARBA" id="ARBA00004141"/>
    </source>
</evidence>
<dbReference type="InterPro" id="IPR051533">
    <property type="entry name" value="WaaL-like"/>
</dbReference>
<evidence type="ECO:0000313" key="6">
    <source>
        <dbReference type="EMBL" id="QQL44473.1"/>
    </source>
</evidence>
<dbReference type="GO" id="GO:0016874">
    <property type="term" value="F:ligase activity"/>
    <property type="evidence" value="ECO:0007669"/>
    <property type="project" value="UniProtKB-KW"/>
</dbReference>